<dbReference type="GO" id="GO:0005886">
    <property type="term" value="C:plasma membrane"/>
    <property type="evidence" value="ECO:0007669"/>
    <property type="project" value="UniProtKB-SubCell"/>
</dbReference>
<feature type="domain" description="Guanylate cyclase" evidence="8">
    <location>
        <begin position="484"/>
        <end position="614"/>
    </location>
</feature>
<evidence type="ECO:0000256" key="6">
    <source>
        <dbReference type="PROSITE-ProRule" id="PRU00339"/>
    </source>
</evidence>
<dbReference type="GO" id="GO:0004016">
    <property type="term" value="F:adenylate cyclase activity"/>
    <property type="evidence" value="ECO:0007669"/>
    <property type="project" value="UniProtKB-ARBA"/>
</dbReference>
<dbReference type="SUPFAM" id="SSF55073">
    <property type="entry name" value="Nucleotide cyclase"/>
    <property type="match status" value="1"/>
</dbReference>
<dbReference type="KEGG" id="uam:UABAM_04341"/>
<dbReference type="InterPro" id="IPR029787">
    <property type="entry name" value="Nucleotide_cyclase"/>
</dbReference>
<evidence type="ECO:0000256" key="7">
    <source>
        <dbReference type="SAM" id="Phobius"/>
    </source>
</evidence>
<evidence type="ECO:0000256" key="2">
    <source>
        <dbReference type="ARBA" id="ARBA00022475"/>
    </source>
</evidence>
<dbReference type="Gene3D" id="3.30.450.20">
    <property type="entry name" value="PAS domain"/>
    <property type="match status" value="1"/>
</dbReference>
<dbReference type="PANTHER" id="PTHR43081">
    <property type="entry name" value="ADENYLATE CYCLASE, TERMINAL-DIFFERENTIATION SPECIFIC-RELATED"/>
    <property type="match status" value="1"/>
</dbReference>
<dbReference type="PROSITE" id="PS50125">
    <property type="entry name" value="GUANYLATE_CYCLASE_2"/>
    <property type="match status" value="1"/>
</dbReference>
<keyword evidence="10" id="KW-1185">Reference proteome</keyword>
<feature type="transmembrane region" description="Helical" evidence="7">
    <location>
        <begin position="376"/>
        <end position="402"/>
    </location>
</feature>
<name>A0A5S9F4M6_UABAM</name>
<dbReference type="GO" id="GO:0035556">
    <property type="term" value="P:intracellular signal transduction"/>
    <property type="evidence" value="ECO:0007669"/>
    <property type="project" value="InterPro"/>
</dbReference>
<evidence type="ECO:0000256" key="5">
    <source>
        <dbReference type="ARBA" id="ARBA00023136"/>
    </source>
</evidence>
<evidence type="ECO:0000256" key="1">
    <source>
        <dbReference type="ARBA" id="ARBA00004651"/>
    </source>
</evidence>
<dbReference type="PANTHER" id="PTHR43081:SF1">
    <property type="entry name" value="ADENYLATE CYCLASE, TERMINAL-DIFFERENTIATION SPECIFIC"/>
    <property type="match status" value="1"/>
</dbReference>
<keyword evidence="4 7" id="KW-1133">Transmembrane helix</keyword>
<dbReference type="InterPro" id="IPR050697">
    <property type="entry name" value="Adenylyl/Guanylyl_Cyclase_3/4"/>
</dbReference>
<feature type="transmembrane region" description="Helical" evidence="7">
    <location>
        <begin position="7"/>
        <end position="30"/>
    </location>
</feature>
<dbReference type="Gene3D" id="6.10.340.10">
    <property type="match status" value="1"/>
</dbReference>
<dbReference type="InterPro" id="IPR001054">
    <property type="entry name" value="A/G_cyclase"/>
</dbReference>
<gene>
    <name evidence="9" type="ORF">UABAM_04341</name>
</gene>
<dbReference type="CDD" id="cd12913">
    <property type="entry name" value="PDC1_MCP_like"/>
    <property type="match status" value="1"/>
</dbReference>
<keyword evidence="6" id="KW-0802">TPR repeat</keyword>
<dbReference type="GO" id="GO:0006171">
    <property type="term" value="P:cAMP biosynthetic process"/>
    <property type="evidence" value="ECO:0007669"/>
    <property type="project" value="TreeGrafter"/>
</dbReference>
<feature type="repeat" description="TPR" evidence="6">
    <location>
        <begin position="674"/>
        <end position="707"/>
    </location>
</feature>
<reference evidence="9 10" key="1">
    <citation type="submission" date="2019-08" db="EMBL/GenBank/DDBJ databases">
        <title>Complete genome sequence of Candidatus Uab amorphum.</title>
        <authorList>
            <person name="Shiratori T."/>
            <person name="Suzuki S."/>
            <person name="Kakizawa Y."/>
            <person name="Ishida K."/>
        </authorList>
    </citation>
    <scope>NUCLEOTIDE SEQUENCE [LARGE SCALE GENOMIC DNA]</scope>
    <source>
        <strain evidence="9 10">SRT547</strain>
    </source>
</reference>
<evidence type="ECO:0000313" key="9">
    <source>
        <dbReference type="EMBL" id="BBM85955.1"/>
    </source>
</evidence>
<dbReference type="InterPro" id="IPR029151">
    <property type="entry name" value="Sensor-like_sf"/>
</dbReference>
<accession>A0A5S9F4M6</accession>
<keyword evidence="2" id="KW-1003">Cell membrane</keyword>
<dbReference type="SMART" id="SM00044">
    <property type="entry name" value="CYCc"/>
    <property type="match status" value="1"/>
</dbReference>
<evidence type="ECO:0000259" key="8">
    <source>
        <dbReference type="PROSITE" id="PS50125"/>
    </source>
</evidence>
<dbReference type="Proteomes" id="UP000326354">
    <property type="component" value="Chromosome"/>
</dbReference>
<dbReference type="SUPFAM" id="SSF103190">
    <property type="entry name" value="Sensory domain-like"/>
    <property type="match status" value="1"/>
</dbReference>
<protein>
    <submittedName>
        <fullName evidence="9">Adenylate/guanylate cyclase domain-containing protein</fullName>
    </submittedName>
</protein>
<dbReference type="PROSITE" id="PS50005">
    <property type="entry name" value="TPR"/>
    <property type="match status" value="1"/>
</dbReference>
<dbReference type="Pfam" id="PF02743">
    <property type="entry name" value="dCache_1"/>
    <property type="match status" value="1"/>
</dbReference>
<dbReference type="Gene3D" id="3.30.70.1230">
    <property type="entry name" value="Nucleotide cyclase"/>
    <property type="match status" value="1"/>
</dbReference>
<keyword evidence="5 7" id="KW-0472">Membrane</keyword>
<dbReference type="OrthoDB" id="9806704at2"/>
<dbReference type="EMBL" id="AP019860">
    <property type="protein sequence ID" value="BBM85955.1"/>
    <property type="molecule type" value="Genomic_DNA"/>
</dbReference>
<sequence length="724" mass="82282">MRVSIRTSILVVLLFLIILCSSMLITVFYFNSKISVQFILKDLMRNISLHMADKCVNYLYTAETASKLSKNLTANQVVQTQNPKILLQYFRQLLHVNKQFAMVTFGKVDGDFFMVKRMPDDTFSTKTVRRTSKFVYSTWEHENPQWAKQYPNAKESLKTAFDPRKRPWFQESTKTQKVSWTDVYLFYSDKTPGITCSTPVYDKNKKLIGVVGIDISISGFSFFLGNLRIGNNGKAFILNHKDEVIALPAKDREDIRKISQRHDDMKGTVSYKLCHAKDAPNPTLQTFYTSLQLKVKNNKKLKSRFKEYLDTTSKKLKSNYKSLFLKANEMLSDEIVNVSFEHGGEDYIAMYAPFAKEMGWNWKIVIISPEDDFMSVVYWTNIISFVIAGLSIAIALIVSLFFSKRLSSSLKTLESEMEKVKNLQLNKGTMARSRIIEVDRMTLAFEKMKSGLRSFKKFVPSDVVHNLLAGSREACLGGEKKNITTFFSDVVGFTTIAESMSTEDLLQHLSEYLDMASNTIHGYQGTVDKFIGDAVMAFWGAPHDVQDHAILACRAALITKHQTQKLAKKWQGNVEWKVRIGINTGEAIVGNMGCDDRMDYTAVGDSVNLASRLEAINKVYGTTIVIGESTYHVVKDHFETRLLDFVVVKGKTQCVAIYELIAEKDDISPAKQKVARLYTAGMLAYNEKNWQKALEIFHQVAEQDPQDQPTHLAIEKCERELAGN</sequence>
<evidence type="ECO:0000313" key="10">
    <source>
        <dbReference type="Proteomes" id="UP000326354"/>
    </source>
</evidence>
<dbReference type="RefSeq" id="WP_151970038.1">
    <property type="nucleotide sequence ID" value="NZ_AP019860.1"/>
</dbReference>
<keyword evidence="3 7" id="KW-0812">Transmembrane</keyword>
<dbReference type="CDD" id="cd07302">
    <property type="entry name" value="CHD"/>
    <property type="match status" value="1"/>
</dbReference>
<dbReference type="InterPro" id="IPR033479">
    <property type="entry name" value="dCache_1"/>
</dbReference>
<dbReference type="Pfam" id="PF00211">
    <property type="entry name" value="Guanylate_cyc"/>
    <property type="match status" value="1"/>
</dbReference>
<evidence type="ECO:0000256" key="3">
    <source>
        <dbReference type="ARBA" id="ARBA00022692"/>
    </source>
</evidence>
<dbReference type="InterPro" id="IPR019734">
    <property type="entry name" value="TPR_rpt"/>
</dbReference>
<evidence type="ECO:0000256" key="4">
    <source>
        <dbReference type="ARBA" id="ARBA00022989"/>
    </source>
</evidence>
<dbReference type="AlphaFoldDB" id="A0A5S9F4M6"/>
<organism evidence="9 10">
    <name type="scientific">Uabimicrobium amorphum</name>
    <dbReference type="NCBI Taxonomy" id="2596890"/>
    <lineage>
        <taxon>Bacteria</taxon>
        <taxon>Pseudomonadati</taxon>
        <taxon>Planctomycetota</taxon>
        <taxon>Candidatus Uabimicrobiia</taxon>
        <taxon>Candidatus Uabimicrobiales</taxon>
        <taxon>Candidatus Uabimicrobiaceae</taxon>
        <taxon>Candidatus Uabimicrobium</taxon>
    </lineage>
</organism>
<comment type="subcellular location">
    <subcellularLocation>
        <location evidence="1">Cell membrane</location>
        <topology evidence="1">Multi-pass membrane protein</topology>
    </subcellularLocation>
</comment>
<proteinExistence type="predicted"/>